<organism evidence="2 3">
    <name type="scientific">Caenorhabditis bovis</name>
    <dbReference type="NCBI Taxonomy" id="2654633"/>
    <lineage>
        <taxon>Eukaryota</taxon>
        <taxon>Metazoa</taxon>
        <taxon>Ecdysozoa</taxon>
        <taxon>Nematoda</taxon>
        <taxon>Chromadorea</taxon>
        <taxon>Rhabditida</taxon>
        <taxon>Rhabditina</taxon>
        <taxon>Rhabditomorpha</taxon>
        <taxon>Rhabditoidea</taxon>
        <taxon>Rhabditidae</taxon>
        <taxon>Peloderinae</taxon>
        <taxon>Caenorhabditis</taxon>
    </lineage>
</organism>
<reference evidence="2 3" key="1">
    <citation type="submission" date="2020-04" db="EMBL/GenBank/DDBJ databases">
        <authorList>
            <person name="Laetsch R D."/>
            <person name="Stevens L."/>
            <person name="Kumar S."/>
            <person name="Blaxter L. M."/>
        </authorList>
    </citation>
    <scope>NUCLEOTIDE SEQUENCE [LARGE SCALE GENOMIC DNA]</scope>
</reference>
<accession>A0A8S1FD65</accession>
<feature type="region of interest" description="Disordered" evidence="1">
    <location>
        <begin position="369"/>
        <end position="407"/>
    </location>
</feature>
<proteinExistence type="predicted"/>
<comment type="caution">
    <text evidence="2">The sequence shown here is derived from an EMBL/GenBank/DDBJ whole genome shotgun (WGS) entry which is preliminary data.</text>
</comment>
<evidence type="ECO:0000256" key="1">
    <source>
        <dbReference type="SAM" id="MobiDB-lite"/>
    </source>
</evidence>
<dbReference type="AlphaFoldDB" id="A0A8S1FD65"/>
<name>A0A8S1FD65_9PELO</name>
<keyword evidence="3" id="KW-1185">Reference proteome</keyword>
<protein>
    <submittedName>
        <fullName evidence="2">Uncharacterized protein</fullName>
    </submittedName>
</protein>
<dbReference type="Proteomes" id="UP000494206">
    <property type="component" value="Unassembled WGS sequence"/>
</dbReference>
<dbReference type="EMBL" id="CADEPM010000011">
    <property type="protein sequence ID" value="CAB3410772.1"/>
    <property type="molecule type" value="Genomic_DNA"/>
</dbReference>
<gene>
    <name evidence="2" type="ORF">CBOVIS_LOCUS12245</name>
</gene>
<evidence type="ECO:0000313" key="2">
    <source>
        <dbReference type="EMBL" id="CAB3410772.1"/>
    </source>
</evidence>
<sequence length="407" mass="45445">MRTHHANSVAPREIAITHEQFLSPITSRSERFAICEKCVAEHETLRRRASSAEELTESALRSALDSLNTSVRYVKDWDIDEESSPHSVYASHVTEIVEIDDAAEIQNEPSASVRAEEKEEEEEKTNNAVVPKIYDPDNYKREIDDEPRTANFVLSGDGQFKHQPIISPSGVIRVVGGSPPLVRSRPPVKRRHSSCATLTFYEEDRPKWYLGDAAVDEPDEPVVLGEEVKPVVRIVEDTEPENFVSILCLPLKKLLKMCRRAEELGEAGDSVAEVKRTSSGGRGRLARRMTIEEEHAGDYFNEFSAKTGAFAARPTIADETREPESEPHEFVVVEPKKKPDVKPPLHSVAGCLTSSKSSFRELFAYGIPGQADPKAESNWEDADAPKMLRNSTDDAFQQELEASAYDK</sequence>
<evidence type="ECO:0000313" key="3">
    <source>
        <dbReference type="Proteomes" id="UP000494206"/>
    </source>
</evidence>
<dbReference type="OrthoDB" id="5875859at2759"/>